<proteinExistence type="predicted"/>
<name>A0A3M7QUW8_BRAPC</name>
<accession>A0A3M7QUW8</accession>
<keyword evidence="2" id="KW-1185">Reference proteome</keyword>
<reference evidence="1 2" key="1">
    <citation type="journal article" date="2018" name="Sci. Rep.">
        <title>Genomic signatures of local adaptation to the degree of environmental predictability in rotifers.</title>
        <authorList>
            <person name="Franch-Gras L."/>
            <person name="Hahn C."/>
            <person name="Garcia-Roger E.M."/>
            <person name="Carmona M.J."/>
            <person name="Serra M."/>
            <person name="Gomez A."/>
        </authorList>
    </citation>
    <scope>NUCLEOTIDE SEQUENCE [LARGE SCALE GENOMIC DNA]</scope>
    <source>
        <strain evidence="1">HYR1</strain>
    </source>
</reference>
<dbReference type="Proteomes" id="UP000276133">
    <property type="component" value="Unassembled WGS sequence"/>
</dbReference>
<protein>
    <submittedName>
        <fullName evidence="1">Uncharacterized protein</fullName>
    </submittedName>
</protein>
<comment type="caution">
    <text evidence="1">The sequence shown here is derived from an EMBL/GenBank/DDBJ whole genome shotgun (WGS) entry which is preliminary data.</text>
</comment>
<gene>
    <name evidence="1" type="ORF">BpHYR1_050888</name>
</gene>
<dbReference type="AlphaFoldDB" id="A0A3M7QUW8"/>
<dbReference type="EMBL" id="REGN01005036">
    <property type="protein sequence ID" value="RNA15136.1"/>
    <property type="molecule type" value="Genomic_DNA"/>
</dbReference>
<organism evidence="1 2">
    <name type="scientific">Brachionus plicatilis</name>
    <name type="common">Marine rotifer</name>
    <name type="synonym">Brachionus muelleri</name>
    <dbReference type="NCBI Taxonomy" id="10195"/>
    <lineage>
        <taxon>Eukaryota</taxon>
        <taxon>Metazoa</taxon>
        <taxon>Spiralia</taxon>
        <taxon>Gnathifera</taxon>
        <taxon>Rotifera</taxon>
        <taxon>Eurotatoria</taxon>
        <taxon>Monogononta</taxon>
        <taxon>Pseudotrocha</taxon>
        <taxon>Ploima</taxon>
        <taxon>Brachionidae</taxon>
        <taxon>Brachionus</taxon>
    </lineage>
</organism>
<evidence type="ECO:0000313" key="2">
    <source>
        <dbReference type="Proteomes" id="UP000276133"/>
    </source>
</evidence>
<sequence>MCSPINHILKPCIIKQKMAIWKKNLLYKPTNGKPIKYGLFGLTKLFGLRRPTPGGGGTVPPGVVGGFGFELGVTLFVVTTEAVL</sequence>
<evidence type="ECO:0000313" key="1">
    <source>
        <dbReference type="EMBL" id="RNA15136.1"/>
    </source>
</evidence>